<sequence>MYGSSDETCSLIMTPQVAVGAAAGTAVVGGGGALAAYAAGAFSNSKNANNEKEKTYRSQAEGELVSSKEYIAGDKNNIQNLLKTGATFDSVYQGELDKVWENMNKEGLGTSGNTLTKPAKEDVKKSEKASEVAEYTSKWCEHTSNLKLAVIPSQEGTAEKKTWDAFKAACFNKKATGGN</sequence>
<name>A0A478FVC4_9MOLU</name>
<accession>A0A478FVC4</accession>
<dbReference type="Proteomes" id="UP000324831">
    <property type="component" value="Unassembled WGS sequence"/>
</dbReference>
<evidence type="ECO:0000313" key="1">
    <source>
        <dbReference type="EMBL" id="GCE64075.1"/>
    </source>
</evidence>
<gene>
    <name evidence="1" type="ORF">MHSWG343_10830</name>
</gene>
<protein>
    <submittedName>
        <fullName evidence="1">Uncharacterized protein</fullName>
    </submittedName>
</protein>
<proteinExistence type="predicted"/>
<dbReference type="EMBL" id="BIMN01000012">
    <property type="protein sequence ID" value="GCE64075.1"/>
    <property type="molecule type" value="Genomic_DNA"/>
</dbReference>
<evidence type="ECO:0000313" key="2">
    <source>
        <dbReference type="Proteomes" id="UP000324831"/>
    </source>
</evidence>
<reference evidence="1 2" key="1">
    <citation type="submission" date="2019-01" db="EMBL/GenBank/DDBJ databases">
        <title>Draft genome sequences of Candidatus Mycoplasma haemohominis SWG34-3 identified from a patient with pyrexia, anemia and liver dysfunction.</title>
        <authorList>
            <person name="Sekizuka T."/>
            <person name="Hattori N."/>
            <person name="Katano H."/>
            <person name="Takuma T."/>
            <person name="Ito T."/>
            <person name="Arai N."/>
            <person name="Yanai R."/>
            <person name="Ishii S."/>
            <person name="Miura Y."/>
            <person name="Tokunaga T."/>
            <person name="Watanabe H."/>
            <person name="Nomura N."/>
            <person name="Eguchi J."/>
            <person name="Arai T."/>
            <person name="Hasegawa H."/>
            <person name="Nakamaki T."/>
            <person name="Wakita T."/>
            <person name="Niki Y."/>
            <person name="Kuroda M."/>
        </authorList>
    </citation>
    <scope>NUCLEOTIDE SEQUENCE [LARGE SCALE GENOMIC DNA]</scope>
    <source>
        <strain evidence="1">SWG34-3</strain>
    </source>
</reference>
<organism evidence="1 2">
    <name type="scientific">Candidatus Mycoplasma haematohominis</name>
    <dbReference type="NCBI Taxonomy" id="1494318"/>
    <lineage>
        <taxon>Bacteria</taxon>
        <taxon>Bacillati</taxon>
        <taxon>Mycoplasmatota</taxon>
        <taxon>Mollicutes</taxon>
        <taxon>Mycoplasmataceae</taxon>
        <taxon>Mycoplasma</taxon>
    </lineage>
</organism>
<comment type="caution">
    <text evidence="1">The sequence shown here is derived from an EMBL/GenBank/DDBJ whole genome shotgun (WGS) entry which is preliminary data.</text>
</comment>
<dbReference type="AlphaFoldDB" id="A0A478FVC4"/>